<feature type="compositionally biased region" description="Low complexity" evidence="1">
    <location>
        <begin position="102"/>
        <end position="113"/>
    </location>
</feature>
<accession>H8GQL8</accession>
<name>H8GQL8_METAL</name>
<dbReference type="Proteomes" id="UP000005090">
    <property type="component" value="Chromosome"/>
</dbReference>
<dbReference type="EMBL" id="CM001475">
    <property type="protein sequence ID" value="EIC29845.1"/>
    <property type="molecule type" value="Genomic_DNA"/>
</dbReference>
<organism evidence="2 3">
    <name type="scientific">Methylomicrobium album BG8</name>
    <dbReference type="NCBI Taxonomy" id="686340"/>
    <lineage>
        <taxon>Bacteria</taxon>
        <taxon>Pseudomonadati</taxon>
        <taxon>Pseudomonadota</taxon>
        <taxon>Gammaproteobacteria</taxon>
        <taxon>Methylococcales</taxon>
        <taxon>Methylococcaceae</taxon>
        <taxon>Methylomicrobium</taxon>
    </lineage>
</organism>
<evidence type="ECO:0000313" key="3">
    <source>
        <dbReference type="Proteomes" id="UP000005090"/>
    </source>
</evidence>
<sequence>MNFKKTDVATVLSVFVSEFSDYCNHALIGGFSLFDDLFFAENCLRREADRMKHYVQGVVRFLIQTNNAEPGQYDHYFELIDSVLDATLKTLKSEPDDFGRPSAGASGAAVGQGDNSECNERNEGLAVSTHEKTAISDHIPDDAYTVDHVEPDPDACPDCYGTGLDFTHHADFCHCVSCKITHQPGNAASSALFNQSSFRAGIMGTYREELESLLTRCPNIKTWDHIRVVAFKTVLKESLSALKSVHSSEAKFKSFLVVLSGYYEDSAGHNS</sequence>
<dbReference type="HOGENOM" id="CLU_1026038_0_0_6"/>
<feature type="region of interest" description="Disordered" evidence="1">
    <location>
        <begin position="95"/>
        <end position="120"/>
    </location>
</feature>
<evidence type="ECO:0000256" key="1">
    <source>
        <dbReference type="SAM" id="MobiDB-lite"/>
    </source>
</evidence>
<proteinExistence type="predicted"/>
<evidence type="ECO:0000313" key="2">
    <source>
        <dbReference type="EMBL" id="EIC29845.1"/>
    </source>
</evidence>
<keyword evidence="3" id="KW-1185">Reference proteome</keyword>
<dbReference type="STRING" id="686340.Metal_2088"/>
<gene>
    <name evidence="2" type="ORF">Metal_2088</name>
</gene>
<dbReference type="RefSeq" id="WP_005372046.1">
    <property type="nucleotide sequence ID" value="NZ_CM001475.1"/>
</dbReference>
<reference evidence="2 3" key="1">
    <citation type="journal article" date="2013" name="Genome Announc.">
        <title>Genome Sequence of the Obligate Gammaproteobacterial Methanotroph Methylomicrobium album Strain BG8.</title>
        <authorList>
            <person name="Kits K.D."/>
            <person name="Kalyuzhnaya M.G."/>
            <person name="Klotz M.G."/>
            <person name="Jetten M.S."/>
            <person name="Op den Camp H.J."/>
            <person name="Vuilleumier S."/>
            <person name="Bringel F."/>
            <person name="Dispirito A.A."/>
            <person name="Murrell J.C."/>
            <person name="Bruce D."/>
            <person name="Cheng J.F."/>
            <person name="Copeland A."/>
            <person name="Goodwin L."/>
            <person name="Hauser L."/>
            <person name="Lajus A."/>
            <person name="Land M.L."/>
            <person name="Lapidus A."/>
            <person name="Lucas S."/>
            <person name="Medigue C."/>
            <person name="Pitluck S."/>
            <person name="Woyke T."/>
            <person name="Zeytun A."/>
            <person name="Stein L.Y."/>
        </authorList>
    </citation>
    <scope>NUCLEOTIDE SEQUENCE [LARGE SCALE GENOMIC DNA]</scope>
    <source>
        <strain evidence="2 3">BG8</strain>
    </source>
</reference>
<protein>
    <submittedName>
        <fullName evidence="2">Uncharacterized protein</fullName>
    </submittedName>
</protein>
<dbReference type="AlphaFoldDB" id="H8GQL8"/>